<dbReference type="InterPro" id="IPR052895">
    <property type="entry name" value="HetReg/Transcr_Mod"/>
</dbReference>
<evidence type="ECO:0000313" key="3">
    <source>
        <dbReference type="Proteomes" id="UP001465668"/>
    </source>
</evidence>
<keyword evidence="3" id="KW-1185">Reference proteome</keyword>
<sequence length="656" mass="74074">MSNDPPPFVYEPLRPGEVRLLTAATSDTNVTRWRLDTVNLEKVAATDGDKFEALSYTWGDLSETFALICNARTLRIHKNLHDALPFLARPSSSRPLWIDAICINQLDETEKLAQVRLMHRIYRQASKVWIWLGNDTEYSGAAISLLPQLARLGRTLDQSPPARWSNSHSTLASIGLPDPDSPVWAAVRTITCNDWFRRVWTVQEFVLARHVSFMCGPHELESELVIDAVFYANRLESFRDAQGLRLPIQGIYRNTAMARIKMMTALDRIEQAKTPFRPVPGHLIATISYMTGHHRCREAKDRVWGVLGLLEEHQAAALRVKDDMSVSDLYIRLSRHIFTHSDRTRDYFWRLLDRAALGGKRAGLPSWCPDYHQELNERMQNSICQLRSKGKSPYHASRAVSSIEHAQGPNHLSLTATVFDSILHVYPLTPLPPTPIRDFSLGPFDFALVSKVVLDLQTFLHAVVEEDFRRDVSTAIIQHDGVKKSNHVQMEVLWRTLIGNITTQNGYEITGGTFSRFRASIDEFLARAHLHRAASTMQGQTGLRACKNGSNEPSQAVEALLDSESPFMQFLGPLWICMQSRRLFMTARGRLGFGSMHVEEGDNVCIISGSRTAHVLRPANHGDTGNHNFLGEAYVHGMMNGEIETLKVEEQRITLI</sequence>
<gene>
    <name evidence="2" type="ORF">SCAR479_10523</name>
</gene>
<feature type="domain" description="Heterokaryon incompatibility" evidence="1">
    <location>
        <begin position="51"/>
        <end position="204"/>
    </location>
</feature>
<protein>
    <submittedName>
        <fullName evidence="2">Heterokaryon incompatibility domain-containing protein</fullName>
    </submittedName>
</protein>
<accession>A0ABR2XG98</accession>
<dbReference type="PANTHER" id="PTHR24148">
    <property type="entry name" value="ANKYRIN REPEAT DOMAIN-CONTAINING PROTEIN 39 HOMOLOG-RELATED"/>
    <property type="match status" value="1"/>
</dbReference>
<comment type="caution">
    <text evidence="2">The sequence shown here is derived from an EMBL/GenBank/DDBJ whole genome shotgun (WGS) entry which is preliminary data.</text>
</comment>
<reference evidence="2 3" key="1">
    <citation type="submission" date="2024-02" db="EMBL/GenBank/DDBJ databases">
        <title>First draft genome assembly of two strains of Seiridium cardinale.</title>
        <authorList>
            <person name="Emiliani G."/>
            <person name="Scali E."/>
        </authorList>
    </citation>
    <scope>NUCLEOTIDE SEQUENCE [LARGE SCALE GENOMIC DNA]</scope>
    <source>
        <strain evidence="2 3">BM-138-000479</strain>
    </source>
</reference>
<evidence type="ECO:0000259" key="1">
    <source>
        <dbReference type="Pfam" id="PF06985"/>
    </source>
</evidence>
<dbReference type="Proteomes" id="UP001465668">
    <property type="component" value="Unassembled WGS sequence"/>
</dbReference>
<dbReference type="InterPro" id="IPR010730">
    <property type="entry name" value="HET"/>
</dbReference>
<dbReference type="Pfam" id="PF26639">
    <property type="entry name" value="Het-6_barrel"/>
    <property type="match status" value="1"/>
</dbReference>
<dbReference type="EMBL" id="JARVKM010000057">
    <property type="protein sequence ID" value="KAK9772838.1"/>
    <property type="molecule type" value="Genomic_DNA"/>
</dbReference>
<evidence type="ECO:0000313" key="2">
    <source>
        <dbReference type="EMBL" id="KAK9772838.1"/>
    </source>
</evidence>
<name>A0ABR2XG98_9PEZI</name>
<proteinExistence type="predicted"/>
<dbReference type="PANTHER" id="PTHR24148:SF64">
    <property type="entry name" value="HETEROKARYON INCOMPATIBILITY DOMAIN-CONTAINING PROTEIN"/>
    <property type="match status" value="1"/>
</dbReference>
<dbReference type="Pfam" id="PF06985">
    <property type="entry name" value="HET"/>
    <property type="match status" value="1"/>
</dbReference>
<organism evidence="2 3">
    <name type="scientific">Seiridium cardinale</name>
    <dbReference type="NCBI Taxonomy" id="138064"/>
    <lineage>
        <taxon>Eukaryota</taxon>
        <taxon>Fungi</taxon>
        <taxon>Dikarya</taxon>
        <taxon>Ascomycota</taxon>
        <taxon>Pezizomycotina</taxon>
        <taxon>Sordariomycetes</taxon>
        <taxon>Xylariomycetidae</taxon>
        <taxon>Amphisphaeriales</taxon>
        <taxon>Sporocadaceae</taxon>
        <taxon>Seiridium</taxon>
    </lineage>
</organism>